<keyword evidence="3" id="KW-1185">Reference proteome</keyword>
<name>A0A5A8F779_9BACT</name>
<accession>A0A5A8F779</accession>
<dbReference type="Proteomes" id="UP000322876">
    <property type="component" value="Unassembled WGS sequence"/>
</dbReference>
<gene>
    <name evidence="2" type="ORF">FHQ18_02445</name>
</gene>
<dbReference type="EMBL" id="VFJB01000003">
    <property type="protein sequence ID" value="KAA0258828.1"/>
    <property type="molecule type" value="Genomic_DNA"/>
</dbReference>
<protein>
    <submittedName>
        <fullName evidence="2">Uncharacterized protein</fullName>
    </submittedName>
</protein>
<keyword evidence="1" id="KW-0472">Membrane</keyword>
<evidence type="ECO:0000313" key="3">
    <source>
        <dbReference type="Proteomes" id="UP000322876"/>
    </source>
</evidence>
<dbReference type="AlphaFoldDB" id="A0A5A8F779"/>
<feature type="transmembrane region" description="Helical" evidence="1">
    <location>
        <begin position="42"/>
        <end position="63"/>
    </location>
</feature>
<proteinExistence type="predicted"/>
<evidence type="ECO:0000256" key="1">
    <source>
        <dbReference type="SAM" id="Phobius"/>
    </source>
</evidence>
<organism evidence="2 3">
    <name type="scientific">Deferribacter autotrophicus</name>
    <dbReference type="NCBI Taxonomy" id="500465"/>
    <lineage>
        <taxon>Bacteria</taxon>
        <taxon>Pseudomonadati</taxon>
        <taxon>Deferribacterota</taxon>
        <taxon>Deferribacteres</taxon>
        <taxon>Deferribacterales</taxon>
        <taxon>Deferribacteraceae</taxon>
        <taxon>Deferribacter</taxon>
    </lineage>
</organism>
<sequence length="252" mass="29020">MELGINGKVIKIILSNTIIMRSIFSPKNYKQMFCYLNKCKRIYVILRLILLIISVNSILLTFGCTVKVPMSPKVDKFYVEEKLPVEAGLLISEETKNYVFRGHPESFTAGARPHEFPLGKALEDASIQVFSRIFKRLYLVRTHHEAKKIKIFIEPNIEEFHFRYDQLSYAGFAVAVISKIKIHVVLGSGETIIWEKSIESPEQRKGPWVFNLKAEKEVGESATDALIYSLNEAAKEIVTNRNIWEYVEKVYK</sequence>
<keyword evidence="1" id="KW-0812">Transmembrane</keyword>
<comment type="caution">
    <text evidence="2">The sequence shown here is derived from an EMBL/GenBank/DDBJ whole genome shotgun (WGS) entry which is preliminary data.</text>
</comment>
<dbReference type="RefSeq" id="WP_149265588.1">
    <property type="nucleotide sequence ID" value="NZ_VFJB01000003.1"/>
</dbReference>
<keyword evidence="1" id="KW-1133">Transmembrane helix</keyword>
<reference evidence="2 3" key="1">
    <citation type="submission" date="2019-06" db="EMBL/GenBank/DDBJ databases">
        <title>Genomic insights into carbon and energy metabolism of Deferribacter autotrophicus revealed new metabolic traits in the phylum Deferribacteres.</title>
        <authorList>
            <person name="Slobodkin A.I."/>
            <person name="Slobodkina G.B."/>
            <person name="Allioux M."/>
            <person name="Alain K."/>
            <person name="Jebbar M."/>
            <person name="Shadrin V."/>
            <person name="Kublanov I.V."/>
            <person name="Toshchakov S.V."/>
            <person name="Bonch-Osmolovskaya E.A."/>
        </authorList>
    </citation>
    <scope>NUCLEOTIDE SEQUENCE [LARGE SCALE GENOMIC DNA]</scope>
    <source>
        <strain evidence="2 3">SL50</strain>
    </source>
</reference>
<evidence type="ECO:0000313" key="2">
    <source>
        <dbReference type="EMBL" id="KAA0258828.1"/>
    </source>
</evidence>